<dbReference type="InterPro" id="IPR036086">
    <property type="entry name" value="ParB/Sulfiredoxin_sf"/>
</dbReference>
<feature type="compositionally biased region" description="Acidic residues" evidence="2">
    <location>
        <begin position="259"/>
        <end position="270"/>
    </location>
</feature>
<dbReference type="SMART" id="SM00470">
    <property type="entry name" value="ParB"/>
    <property type="match status" value="1"/>
</dbReference>
<name>A0ABP9KPZ2_9SPHN</name>
<evidence type="ECO:0000256" key="2">
    <source>
        <dbReference type="SAM" id="MobiDB-lite"/>
    </source>
</evidence>
<protein>
    <recommendedName>
        <fullName evidence="3">ParB-like N-terminal domain-containing protein</fullName>
    </recommendedName>
</protein>
<dbReference type="PANTHER" id="PTHR33375">
    <property type="entry name" value="CHROMOSOME-PARTITIONING PROTEIN PARB-RELATED"/>
    <property type="match status" value="1"/>
</dbReference>
<proteinExistence type="inferred from homology"/>
<sequence>MNKAATKPVKKSLADFNMDAMDFSAVPANSEFKAAGRFQRLPIADIDPDPSQVRTEFDQAEIEALAATIAQRGLLQPITVSPTPNGRYVIRYGERRWRACKLLGLDAIDVVLDQGEADRDVGIDQFLENEQRQALNLAERVRFIAARVGDDLSTKDLAERIGKPHSEVKRLYSLRTLPDDILDEMKDCATRAAAAVNQAVKIDGDRTRAWLSENANPSVVQAEQFLASLQPDRVEREGRAADDDPTARSIADSAAADESSADDAAAEEPAPEANGKPLAEVYATKEGRARRQPKEPDSAPAIIIQGRRGVIVSGQVSVRFDGESEPQNFEF</sequence>
<reference evidence="5" key="1">
    <citation type="journal article" date="2019" name="Int. J. Syst. Evol. Microbiol.">
        <title>The Global Catalogue of Microorganisms (GCM) 10K type strain sequencing project: providing services to taxonomists for standard genome sequencing and annotation.</title>
        <authorList>
            <consortium name="The Broad Institute Genomics Platform"/>
            <consortium name="The Broad Institute Genome Sequencing Center for Infectious Disease"/>
            <person name="Wu L."/>
            <person name="Ma J."/>
        </authorList>
    </citation>
    <scope>NUCLEOTIDE SEQUENCE [LARGE SCALE GENOMIC DNA]</scope>
    <source>
        <strain evidence="5">JCM 18014</strain>
    </source>
</reference>
<evidence type="ECO:0000259" key="3">
    <source>
        <dbReference type="SMART" id="SM00470"/>
    </source>
</evidence>
<evidence type="ECO:0000313" key="5">
    <source>
        <dbReference type="Proteomes" id="UP001500518"/>
    </source>
</evidence>
<organism evidence="4 5">
    <name type="scientific">Erythrobacter westpacificensis</name>
    <dbReference type="NCBI Taxonomy" id="1055231"/>
    <lineage>
        <taxon>Bacteria</taxon>
        <taxon>Pseudomonadati</taxon>
        <taxon>Pseudomonadota</taxon>
        <taxon>Alphaproteobacteria</taxon>
        <taxon>Sphingomonadales</taxon>
        <taxon>Erythrobacteraceae</taxon>
        <taxon>Erythrobacter/Porphyrobacter group</taxon>
        <taxon>Erythrobacter</taxon>
    </lineage>
</organism>
<dbReference type="Gene3D" id="3.90.1530.30">
    <property type="match status" value="1"/>
</dbReference>
<feature type="compositionally biased region" description="Basic and acidic residues" evidence="2">
    <location>
        <begin position="232"/>
        <end position="246"/>
    </location>
</feature>
<feature type="domain" description="ParB-like N-terminal" evidence="3">
    <location>
        <begin position="39"/>
        <end position="130"/>
    </location>
</feature>
<keyword evidence="5" id="KW-1185">Reference proteome</keyword>
<dbReference type="InterPro" id="IPR050336">
    <property type="entry name" value="Chromosome_partition/occlusion"/>
</dbReference>
<accession>A0ABP9KPZ2</accession>
<dbReference type="Gene3D" id="1.10.10.2830">
    <property type="match status" value="1"/>
</dbReference>
<comment type="caution">
    <text evidence="4">The sequence shown here is derived from an EMBL/GenBank/DDBJ whole genome shotgun (WGS) entry which is preliminary data.</text>
</comment>
<gene>
    <name evidence="4" type="ORF">GCM10023208_34550</name>
</gene>
<dbReference type="InterPro" id="IPR004437">
    <property type="entry name" value="ParB/RepB/Spo0J"/>
</dbReference>
<dbReference type="Pfam" id="PF02195">
    <property type="entry name" value="ParB_N"/>
    <property type="match status" value="1"/>
</dbReference>
<evidence type="ECO:0000256" key="1">
    <source>
        <dbReference type="ARBA" id="ARBA00006295"/>
    </source>
</evidence>
<dbReference type="PANTHER" id="PTHR33375:SF1">
    <property type="entry name" value="CHROMOSOME-PARTITIONING PROTEIN PARB-RELATED"/>
    <property type="match status" value="1"/>
</dbReference>
<dbReference type="EMBL" id="BAABHV010000036">
    <property type="protein sequence ID" value="GAA5063512.1"/>
    <property type="molecule type" value="Genomic_DNA"/>
</dbReference>
<feature type="region of interest" description="Disordered" evidence="2">
    <location>
        <begin position="231"/>
        <end position="302"/>
    </location>
</feature>
<dbReference type="NCBIfam" id="TIGR00180">
    <property type="entry name" value="parB_part"/>
    <property type="match status" value="1"/>
</dbReference>
<dbReference type="SUPFAM" id="SSF109709">
    <property type="entry name" value="KorB DNA-binding domain-like"/>
    <property type="match status" value="1"/>
</dbReference>
<dbReference type="InterPro" id="IPR003115">
    <property type="entry name" value="ParB_N"/>
</dbReference>
<comment type="similarity">
    <text evidence="1">Belongs to the ParB family.</text>
</comment>
<dbReference type="RefSeq" id="WP_346034136.1">
    <property type="nucleotide sequence ID" value="NZ_BAABHV010000036.1"/>
</dbReference>
<feature type="compositionally biased region" description="Basic and acidic residues" evidence="2">
    <location>
        <begin position="283"/>
        <end position="297"/>
    </location>
</feature>
<dbReference type="Proteomes" id="UP001500518">
    <property type="component" value="Unassembled WGS sequence"/>
</dbReference>
<evidence type="ECO:0000313" key="4">
    <source>
        <dbReference type="EMBL" id="GAA5063512.1"/>
    </source>
</evidence>
<dbReference type="SUPFAM" id="SSF110849">
    <property type="entry name" value="ParB/Sulfiredoxin"/>
    <property type="match status" value="1"/>
</dbReference>